<dbReference type="Pfam" id="PF00501">
    <property type="entry name" value="AMP-binding"/>
    <property type="match status" value="1"/>
</dbReference>
<dbReference type="PANTHER" id="PTHR45527">
    <property type="entry name" value="NONRIBOSOMAL PEPTIDE SYNTHETASE"/>
    <property type="match status" value="1"/>
</dbReference>
<feature type="domain" description="Carrier" evidence="3">
    <location>
        <begin position="586"/>
        <end position="666"/>
    </location>
</feature>
<dbReference type="InterPro" id="IPR000873">
    <property type="entry name" value="AMP-dep_synth/lig_dom"/>
</dbReference>
<evidence type="ECO:0000256" key="2">
    <source>
        <dbReference type="ARBA" id="ARBA00022553"/>
    </source>
</evidence>
<dbReference type="GO" id="GO:0031177">
    <property type="term" value="F:phosphopantetheine binding"/>
    <property type="evidence" value="ECO:0007669"/>
    <property type="project" value="TreeGrafter"/>
</dbReference>
<dbReference type="Pfam" id="PF13193">
    <property type="entry name" value="AMP-binding_C"/>
    <property type="match status" value="1"/>
</dbReference>
<dbReference type="EMBL" id="CAJOBB010007656">
    <property type="protein sequence ID" value="CAF4191482.1"/>
    <property type="molecule type" value="Genomic_DNA"/>
</dbReference>
<dbReference type="Gene3D" id="3.30.300.30">
    <property type="match status" value="1"/>
</dbReference>
<keyword evidence="2" id="KW-0597">Phosphoprotein</keyword>
<dbReference type="GO" id="GO:0044550">
    <property type="term" value="P:secondary metabolite biosynthetic process"/>
    <property type="evidence" value="ECO:0007669"/>
    <property type="project" value="TreeGrafter"/>
</dbReference>
<dbReference type="GO" id="GO:0003824">
    <property type="term" value="F:catalytic activity"/>
    <property type="evidence" value="ECO:0007669"/>
    <property type="project" value="InterPro"/>
</dbReference>
<dbReference type="SUPFAM" id="SSF47336">
    <property type="entry name" value="ACP-like"/>
    <property type="match status" value="1"/>
</dbReference>
<dbReference type="InterPro" id="IPR025110">
    <property type="entry name" value="AMP-bd_C"/>
</dbReference>
<comment type="caution">
    <text evidence="4">The sequence shown here is derived from an EMBL/GenBank/DDBJ whole genome shotgun (WGS) entry which is preliminary data.</text>
</comment>
<accession>A0A820ADH8</accession>
<evidence type="ECO:0000313" key="5">
    <source>
        <dbReference type="Proteomes" id="UP000663868"/>
    </source>
</evidence>
<reference evidence="4" key="1">
    <citation type="submission" date="2021-02" db="EMBL/GenBank/DDBJ databases">
        <authorList>
            <person name="Nowell W R."/>
        </authorList>
    </citation>
    <scope>NUCLEOTIDE SEQUENCE</scope>
</reference>
<dbReference type="GO" id="GO:0043041">
    <property type="term" value="P:amino acid activation for nonribosomal peptide biosynthetic process"/>
    <property type="evidence" value="ECO:0007669"/>
    <property type="project" value="TreeGrafter"/>
</dbReference>
<keyword evidence="1" id="KW-0596">Phosphopantetheine</keyword>
<name>A0A820ADH8_9BILA</name>
<organism evidence="4 5">
    <name type="scientific">Adineta steineri</name>
    <dbReference type="NCBI Taxonomy" id="433720"/>
    <lineage>
        <taxon>Eukaryota</taxon>
        <taxon>Metazoa</taxon>
        <taxon>Spiralia</taxon>
        <taxon>Gnathifera</taxon>
        <taxon>Rotifera</taxon>
        <taxon>Eurotatoria</taxon>
        <taxon>Bdelloidea</taxon>
        <taxon>Adinetida</taxon>
        <taxon>Adinetidae</taxon>
        <taxon>Adineta</taxon>
    </lineage>
</organism>
<dbReference type="PROSITE" id="PS00455">
    <property type="entry name" value="AMP_BINDING"/>
    <property type="match status" value="1"/>
</dbReference>
<feature type="non-terminal residue" evidence="4">
    <location>
        <position position="1"/>
    </location>
</feature>
<dbReference type="Gene3D" id="3.30.559.10">
    <property type="entry name" value="Chloramphenicol acetyltransferase-like domain"/>
    <property type="match status" value="1"/>
</dbReference>
<dbReference type="InterPro" id="IPR001242">
    <property type="entry name" value="Condensation_dom"/>
</dbReference>
<sequence>MDQLSCTINASLDLFNRQTVEKISQRLHSIVQQLSASVIHDEMDKPIYELSLTLSDEQHLMQSLNNTQISFSSSRLTCIHHEFVYQVMKHPQKLAVELDEQSLSYCELLYYVQVLSLTLLNEYHVFPGEVVCQCVERSLLMVIGIMGIEMAGSVYCPLSPRDPQHRLHVLTQQTQTRLVLIHHQTKMKFNDNNILLSIDSVFTGKVQEERIDVDRLSDILVTPDSIAYIIFTSGSTGTSKAAQIQQRNIIHCMHSMVPINAVNENDTVVQIARCSFDVHVLDIIGTLIIGGALVMLRPDGIFELDYFTSVLKKKQITYIQAVPSLLRTFFTFLEKTHQLTPATYFRSVCSSGEPFNFELMNLLGSYVTEKCNIWNLYGPAETIICTYHHVQSVINKTTIPIGLTMPNYRCLIFDLYLQSVIICQEGELYVGGVGVFAGYLERNDLTAKHLIHIDDEIFYRTGDLVTIDNNGLLHYQGRKDHQIKLHGQRIELGEIERCLFNITFISACVVIKWNDDYLVAYVQSSHVNEEQLRQHSQSHLPPHMIPSIFIVLDKLPLNHNGKVDRKQLPSPHFSSTHLTDNIELLLPTNDIEVSIHHIWCDIFKHNQISTDTNIFTIGGHSLLMMQLFHRYKIEFHLQQKQNNFSISNLFQHPTIIHHAQLIQQSINIIHTLDGYPWPSLHLIQARASFAQERIYLDEQIRFSSKAAMNNMYVIPLLYRISSMNDHISNTRLHHAFQSVITKHNILRTALYINDKNGHIIQHCLDANIILNDDMKSYELTIINLQNDDYRQMNEIIKEILNQADLFDLSKGRVIRCHIFRHYHQSPDSISYENDDLLSENDHILISIHHAMFDGASRSIFLRDLSLAYQSDDSLSMDENALNYIDYSVHEHIMDMSLSREFWHSQLEGYNMECSLSLPVDRQHSSTDQQRSGVAFIVEIIFDNDLCTSFLNYASSHHLTPFQLGLSIFYVFLFKLTHSETDLCVGSINANRYRSELVNMIGMFVSTLPYRVEIDSHWSFDEVVRHVREKCLSILEHSHYPLQHILSDNQSSQSNVSFL</sequence>
<dbReference type="AlphaFoldDB" id="A0A820ADH8"/>
<dbReference type="SUPFAM" id="SSF52777">
    <property type="entry name" value="CoA-dependent acyltransferases"/>
    <property type="match status" value="2"/>
</dbReference>
<dbReference type="Gene3D" id="3.40.50.12780">
    <property type="entry name" value="N-terminal domain of ligase-like"/>
    <property type="match status" value="1"/>
</dbReference>
<evidence type="ECO:0000256" key="1">
    <source>
        <dbReference type="ARBA" id="ARBA00022450"/>
    </source>
</evidence>
<proteinExistence type="predicted"/>
<dbReference type="InterPro" id="IPR020845">
    <property type="entry name" value="AMP-binding_CS"/>
</dbReference>
<dbReference type="InterPro" id="IPR045851">
    <property type="entry name" value="AMP-bd_C_sf"/>
</dbReference>
<dbReference type="Gene3D" id="1.10.1200.10">
    <property type="entry name" value="ACP-like"/>
    <property type="match status" value="1"/>
</dbReference>
<dbReference type="InterPro" id="IPR042099">
    <property type="entry name" value="ANL_N_sf"/>
</dbReference>
<dbReference type="InterPro" id="IPR009081">
    <property type="entry name" value="PP-bd_ACP"/>
</dbReference>
<evidence type="ECO:0000313" key="4">
    <source>
        <dbReference type="EMBL" id="CAF4191482.1"/>
    </source>
</evidence>
<dbReference type="GO" id="GO:0005737">
    <property type="term" value="C:cytoplasm"/>
    <property type="evidence" value="ECO:0007669"/>
    <property type="project" value="TreeGrafter"/>
</dbReference>
<gene>
    <name evidence="4" type="ORF">KXQ929_LOCUS39551</name>
</gene>
<dbReference type="SUPFAM" id="SSF56801">
    <property type="entry name" value="Acetyl-CoA synthetase-like"/>
    <property type="match status" value="1"/>
</dbReference>
<dbReference type="PROSITE" id="PS50075">
    <property type="entry name" value="CARRIER"/>
    <property type="match status" value="1"/>
</dbReference>
<evidence type="ECO:0000259" key="3">
    <source>
        <dbReference type="PROSITE" id="PS50075"/>
    </source>
</evidence>
<protein>
    <recommendedName>
        <fullName evidence="3">Carrier domain-containing protein</fullName>
    </recommendedName>
</protein>
<dbReference type="InterPro" id="IPR023213">
    <property type="entry name" value="CAT-like_dom_sf"/>
</dbReference>
<dbReference type="PANTHER" id="PTHR45527:SF1">
    <property type="entry name" value="FATTY ACID SYNTHASE"/>
    <property type="match status" value="1"/>
</dbReference>
<dbReference type="Pfam" id="PF00668">
    <property type="entry name" value="Condensation"/>
    <property type="match status" value="1"/>
</dbReference>
<dbReference type="Gene3D" id="3.30.559.30">
    <property type="entry name" value="Nonribosomal peptide synthetase, condensation domain"/>
    <property type="match status" value="1"/>
</dbReference>
<dbReference type="Proteomes" id="UP000663868">
    <property type="component" value="Unassembled WGS sequence"/>
</dbReference>
<dbReference type="InterPro" id="IPR036736">
    <property type="entry name" value="ACP-like_sf"/>
</dbReference>
<dbReference type="CDD" id="cd05930">
    <property type="entry name" value="A_NRPS"/>
    <property type="match status" value="1"/>
</dbReference>